<comment type="caution">
    <text evidence="2">The sequence shown here is derived from an EMBL/GenBank/DDBJ whole genome shotgun (WGS) entry which is preliminary data.</text>
</comment>
<dbReference type="Pfam" id="PF01314">
    <property type="entry name" value="AFOR_C"/>
    <property type="match status" value="1"/>
</dbReference>
<dbReference type="InterPro" id="IPR051919">
    <property type="entry name" value="W-dependent_AOR"/>
</dbReference>
<dbReference type="InterPro" id="IPR036021">
    <property type="entry name" value="Tungsten_al_ferr_oxy-like_C"/>
</dbReference>
<dbReference type="PANTHER" id="PTHR30038:SF0">
    <property type="entry name" value="TUNGSTEN-CONTAINING ALDEHYDE FERREDOXIN OXIDOREDUCTASE"/>
    <property type="match status" value="1"/>
</dbReference>
<dbReference type="SUPFAM" id="SSF48310">
    <property type="entry name" value="Aldehyde ferredoxin oxidoreductase, C-terminal domains"/>
    <property type="match status" value="1"/>
</dbReference>
<dbReference type="InterPro" id="IPR001203">
    <property type="entry name" value="OxRdtase_Ald_Fedxn_C"/>
</dbReference>
<dbReference type="GO" id="GO:0051536">
    <property type="term" value="F:iron-sulfur cluster binding"/>
    <property type="evidence" value="ECO:0007669"/>
    <property type="project" value="InterPro"/>
</dbReference>
<feature type="domain" description="Aldehyde ferredoxin oxidoreductase C-terminal" evidence="1">
    <location>
        <begin position="2"/>
        <end position="182"/>
    </location>
</feature>
<accession>A0A0F9A7K8</accession>
<protein>
    <recommendedName>
        <fullName evidence="1">Aldehyde ferredoxin oxidoreductase C-terminal domain-containing protein</fullName>
    </recommendedName>
</protein>
<feature type="non-terminal residue" evidence="2">
    <location>
        <position position="1"/>
    </location>
</feature>
<dbReference type="PANTHER" id="PTHR30038">
    <property type="entry name" value="ALDEHYDE FERREDOXIN OXIDOREDUCTASE"/>
    <property type="match status" value="1"/>
</dbReference>
<gene>
    <name evidence="2" type="ORF">LCGC14_2882770</name>
</gene>
<organism evidence="2">
    <name type="scientific">marine sediment metagenome</name>
    <dbReference type="NCBI Taxonomy" id="412755"/>
    <lineage>
        <taxon>unclassified sequences</taxon>
        <taxon>metagenomes</taxon>
        <taxon>ecological metagenomes</taxon>
    </lineage>
</organism>
<reference evidence="2" key="1">
    <citation type="journal article" date="2015" name="Nature">
        <title>Complex archaea that bridge the gap between prokaryotes and eukaryotes.</title>
        <authorList>
            <person name="Spang A."/>
            <person name="Saw J.H."/>
            <person name="Jorgensen S.L."/>
            <person name="Zaremba-Niedzwiedzka K."/>
            <person name="Martijn J."/>
            <person name="Lind A.E."/>
            <person name="van Eijk R."/>
            <person name="Schleper C."/>
            <person name="Guy L."/>
            <person name="Ettema T.J."/>
        </authorList>
    </citation>
    <scope>NUCLEOTIDE SEQUENCE</scope>
</reference>
<dbReference type="EMBL" id="LAZR01056272">
    <property type="protein sequence ID" value="KKK74539.1"/>
    <property type="molecule type" value="Genomic_DNA"/>
</dbReference>
<evidence type="ECO:0000313" key="2">
    <source>
        <dbReference type="EMBL" id="KKK74539.1"/>
    </source>
</evidence>
<dbReference type="Gene3D" id="1.10.599.10">
    <property type="entry name" value="Aldehyde Ferredoxin Oxidoreductase Protein, subunit A, domain 3"/>
    <property type="match status" value="1"/>
</dbReference>
<evidence type="ECO:0000259" key="1">
    <source>
        <dbReference type="Pfam" id="PF01314"/>
    </source>
</evidence>
<dbReference type="AlphaFoldDB" id="A0A0F9A7K8"/>
<dbReference type="InterPro" id="IPR013985">
    <property type="entry name" value="Ald_Fedxn_OxRdtase_dom3"/>
</dbReference>
<proteinExistence type="predicted"/>
<dbReference type="GO" id="GO:0009055">
    <property type="term" value="F:electron transfer activity"/>
    <property type="evidence" value="ECO:0007669"/>
    <property type="project" value="InterPro"/>
</dbReference>
<sequence>RALRWFPYWRTAFSLLGLCKLPWNDIQPESQKDHPIKDPITGDLIRAKVPDHVEWYAKFFSAVTGRRSTPEDLVKMSEVVYNFQRIFNIRQGKGLRKNDSKLPYRAMGPVTLAEYESRTERYDNQLKVLGYDITSKKTEEKMGLLRKHREEQYTILQDAVYKERGWSQKGCPTIETVKKLGIDFTDVIKLIKPHQ</sequence>
<name>A0A0F9A7K8_9ZZZZ</name>
<dbReference type="GO" id="GO:0016625">
    <property type="term" value="F:oxidoreductase activity, acting on the aldehyde or oxo group of donors, iron-sulfur protein as acceptor"/>
    <property type="evidence" value="ECO:0007669"/>
    <property type="project" value="InterPro"/>
</dbReference>